<evidence type="ECO:0000259" key="10">
    <source>
        <dbReference type="PROSITE" id="PS50035"/>
    </source>
</evidence>
<dbReference type="InterPro" id="IPR015679">
    <property type="entry name" value="PLipase_D_fam"/>
</dbReference>
<feature type="domain" description="PLD phosphodiesterase" evidence="10">
    <location>
        <begin position="346"/>
        <end position="373"/>
    </location>
</feature>
<evidence type="ECO:0000256" key="7">
    <source>
        <dbReference type="ARBA" id="ARBA00022801"/>
    </source>
</evidence>
<dbReference type="InterPro" id="IPR001736">
    <property type="entry name" value="PLipase_D/transphosphatidylase"/>
</dbReference>
<dbReference type="SUPFAM" id="SSF56024">
    <property type="entry name" value="Phospholipase D/nuclease"/>
    <property type="match status" value="2"/>
</dbReference>
<dbReference type="AlphaFoldDB" id="A0A1B2EBX9"/>
<comment type="catalytic activity">
    <reaction evidence="1">
        <text>a 1,2-diacyl-sn-glycero-3-phosphocholine + H2O = a 1,2-diacyl-sn-glycero-3-phosphate + choline + H(+)</text>
        <dbReference type="Rhea" id="RHEA:14445"/>
        <dbReference type="ChEBI" id="CHEBI:15354"/>
        <dbReference type="ChEBI" id="CHEBI:15377"/>
        <dbReference type="ChEBI" id="CHEBI:15378"/>
        <dbReference type="ChEBI" id="CHEBI:57643"/>
        <dbReference type="ChEBI" id="CHEBI:58608"/>
        <dbReference type="EC" id="3.1.4.4"/>
    </reaction>
</comment>
<protein>
    <recommendedName>
        <fullName evidence="4">Phospholipase D</fullName>
    </recommendedName>
    <alternativeName>
        <fullName evidence="9">Choline phosphatase</fullName>
    </alternativeName>
</protein>
<dbReference type="CDD" id="cd09143">
    <property type="entry name" value="PLDc_vPLD1_2_like_bac_2"/>
    <property type="match status" value="1"/>
</dbReference>
<dbReference type="Pfam" id="PF00614">
    <property type="entry name" value="PLDc"/>
    <property type="match status" value="1"/>
</dbReference>
<dbReference type="GO" id="GO:0005576">
    <property type="term" value="C:extracellular region"/>
    <property type="evidence" value="ECO:0007669"/>
    <property type="project" value="UniProtKB-SubCell"/>
</dbReference>
<dbReference type="Pfam" id="PF13091">
    <property type="entry name" value="PLDc_2"/>
    <property type="match status" value="1"/>
</dbReference>
<sequence>MERVAVRVLRPGHTCWRIEQADRVALIVDAADYFRAARSAMLKAQHSILMIGWDFDTRIDLDPTDGTGESPKRLGAFLTWLVETRPGLHVNILKWDLGMVKALWRGTTLFRVAQWALHERITFKLDGAHPPGAAHHHKIVVIDDAVAFCGGIDMTGDRWDTSEHRDADPRRRRPFTRRAYGPWHDATTAVSGPAAKALGDHARERWQQASGEVLAPPPAGSDPWPDGLPVDMADVAVAIARTIPAYDTRIEVREVEALYVTAIAAARRSVYLESQYFASRAVAEAIARRLGEPDGPEFVIINPESAEGWLEEEAMGSARARLLAMLRRRDRFGRLRVYTPVTAGEQPIYVHAKIMIVDDRLLRVGSSNLNNRSMGYDTECDLALEADDDTHVADGIRSFRTRLLAEHLGTSAEQVSAIVAERCSLIAAIEVLSGPGRSLRAFDPPKINDAEKALADHELLDPERPRSLWHALSRPHLPIFR</sequence>
<feature type="domain" description="PLD phosphodiesterase" evidence="10">
    <location>
        <begin position="131"/>
        <end position="158"/>
    </location>
</feature>
<evidence type="ECO:0000256" key="1">
    <source>
        <dbReference type="ARBA" id="ARBA00000798"/>
    </source>
</evidence>
<evidence type="ECO:0000256" key="6">
    <source>
        <dbReference type="ARBA" id="ARBA00022737"/>
    </source>
</evidence>
<evidence type="ECO:0000256" key="2">
    <source>
        <dbReference type="ARBA" id="ARBA00003145"/>
    </source>
</evidence>
<dbReference type="CDD" id="cd09140">
    <property type="entry name" value="PLDc_vPLD1_2_like_bac_1"/>
    <property type="match status" value="1"/>
</dbReference>
<organism evidence="11">
    <name type="scientific">Microvirga ossetica</name>
    <dbReference type="NCBI Taxonomy" id="1882682"/>
    <lineage>
        <taxon>Bacteria</taxon>
        <taxon>Pseudomonadati</taxon>
        <taxon>Pseudomonadota</taxon>
        <taxon>Alphaproteobacteria</taxon>
        <taxon>Hyphomicrobiales</taxon>
        <taxon>Methylobacteriaceae</taxon>
        <taxon>Microvirga</taxon>
    </lineage>
</organism>
<gene>
    <name evidence="11" type="ORF">BB934_03385</name>
</gene>
<dbReference type="PROSITE" id="PS50035">
    <property type="entry name" value="PLD"/>
    <property type="match status" value="2"/>
</dbReference>
<dbReference type="KEGG" id="moc:BB934_03385"/>
<keyword evidence="7" id="KW-0378">Hydrolase</keyword>
<keyword evidence="6" id="KW-0677">Repeat</keyword>
<dbReference type="GO" id="GO:0009395">
    <property type="term" value="P:phospholipid catabolic process"/>
    <property type="evidence" value="ECO:0007669"/>
    <property type="project" value="TreeGrafter"/>
</dbReference>
<evidence type="ECO:0000256" key="9">
    <source>
        <dbReference type="ARBA" id="ARBA00029594"/>
    </source>
</evidence>
<evidence type="ECO:0000313" key="11">
    <source>
        <dbReference type="EMBL" id="ANY77382.1"/>
    </source>
</evidence>
<keyword evidence="8" id="KW-0443">Lipid metabolism</keyword>
<dbReference type="EMBL" id="CP016616">
    <property type="protein sequence ID" value="ANY77382.1"/>
    <property type="molecule type" value="Genomic_DNA"/>
</dbReference>
<keyword evidence="5" id="KW-0964">Secreted</keyword>
<dbReference type="InterPro" id="IPR025202">
    <property type="entry name" value="PLD-like_dom"/>
</dbReference>
<dbReference type="PANTHER" id="PTHR18896">
    <property type="entry name" value="PHOSPHOLIPASE D"/>
    <property type="match status" value="1"/>
</dbReference>
<comment type="subcellular location">
    <subcellularLocation>
        <location evidence="3">Secreted</location>
    </subcellularLocation>
</comment>
<accession>A0A1B2EBX9</accession>
<evidence type="ECO:0000256" key="8">
    <source>
        <dbReference type="ARBA" id="ARBA00023098"/>
    </source>
</evidence>
<dbReference type="OrthoDB" id="8828485at2"/>
<name>A0A1B2EBX9_9HYPH</name>
<dbReference type="GO" id="GO:0004630">
    <property type="term" value="F:phospholipase D activity"/>
    <property type="evidence" value="ECO:0007669"/>
    <property type="project" value="UniProtKB-EC"/>
</dbReference>
<dbReference type="PANTHER" id="PTHR18896:SF76">
    <property type="entry name" value="PHOSPHOLIPASE"/>
    <property type="match status" value="1"/>
</dbReference>
<evidence type="ECO:0000256" key="5">
    <source>
        <dbReference type="ARBA" id="ARBA00022525"/>
    </source>
</evidence>
<proteinExistence type="predicted"/>
<comment type="function">
    <text evidence="2">Could be a virulence factor.</text>
</comment>
<dbReference type="Gene3D" id="3.30.870.10">
    <property type="entry name" value="Endonuclease Chain A"/>
    <property type="match status" value="2"/>
</dbReference>
<reference evidence="11" key="1">
    <citation type="submission" date="2016-07" db="EMBL/GenBank/DDBJ databases">
        <title>Microvirga ossetica sp. nov. a new species of rhizobia isolated from root nodules of the legume species Vicia alpestris Steven originated from North Ossetia region in the Caucasus.</title>
        <authorList>
            <person name="Safronova V.I."/>
            <person name="Kuznetsova I.G."/>
            <person name="Sazanova A.L."/>
            <person name="Belimov A."/>
            <person name="Andronov E."/>
            <person name="Osledkin Y.S."/>
            <person name="Onishchuk O.P."/>
            <person name="Kurchak O.N."/>
            <person name="Shaposhnikov A.I."/>
            <person name="Willems A."/>
            <person name="Tikhonovich I.A."/>
        </authorList>
    </citation>
    <scope>NUCLEOTIDE SEQUENCE [LARGE SCALE GENOMIC DNA]</scope>
    <source>
        <strain evidence="11">V5/3M</strain>
    </source>
</reference>
<evidence type="ECO:0000256" key="3">
    <source>
        <dbReference type="ARBA" id="ARBA00004613"/>
    </source>
</evidence>
<dbReference type="SMART" id="SM00155">
    <property type="entry name" value="PLDc"/>
    <property type="match status" value="2"/>
</dbReference>
<evidence type="ECO:0000256" key="4">
    <source>
        <dbReference type="ARBA" id="ARBA00018392"/>
    </source>
</evidence>